<proteinExistence type="predicted"/>
<dbReference type="Proteomes" id="UP001217417">
    <property type="component" value="Unassembled WGS sequence"/>
</dbReference>
<protein>
    <submittedName>
        <fullName evidence="1">ABC-type multidrug/protein/lipid transport system component</fullName>
    </submittedName>
</protein>
<sequence length="75" mass="8354">SLDVESEKAVKDALGNLTYKPTIISIAHRLNPIRDSDAILVIDQGMVVEQGTPQQLMESPGRYYELVQQQQLTTV</sequence>
<dbReference type="RefSeq" id="XP_056043604.1">
    <property type="nucleotide sequence ID" value="XM_056185082.1"/>
</dbReference>
<gene>
    <name evidence="1" type="ORF">POJ06DRAFT_197774</name>
</gene>
<dbReference type="Gene3D" id="3.40.50.300">
    <property type="entry name" value="P-loop containing nucleotide triphosphate hydrolases"/>
    <property type="match status" value="1"/>
</dbReference>
<dbReference type="InterPro" id="IPR027417">
    <property type="entry name" value="P-loop_NTPase"/>
</dbReference>
<reference evidence="1" key="1">
    <citation type="submission" date="2023-03" db="EMBL/GenBank/DDBJ databases">
        <title>Near-Complete genome sequence of Lipomyces tetrasporous NRRL Y-64009, an oleaginous yeast capable of growing on lignocellulosic hydrolysates.</title>
        <authorList>
            <consortium name="Lawrence Berkeley National Laboratory"/>
            <person name="Jagtap S.S."/>
            <person name="Liu J.-J."/>
            <person name="Walukiewicz H.E."/>
            <person name="Pangilinan J."/>
            <person name="Lipzen A."/>
            <person name="Ahrendt S."/>
            <person name="Koriabine M."/>
            <person name="Cobaugh K."/>
            <person name="Salamov A."/>
            <person name="Yoshinaga Y."/>
            <person name="Ng V."/>
            <person name="Daum C."/>
            <person name="Grigoriev I.V."/>
            <person name="Slininger P.J."/>
            <person name="Dien B.S."/>
            <person name="Jin Y.-S."/>
            <person name="Rao C.V."/>
        </authorList>
    </citation>
    <scope>NUCLEOTIDE SEQUENCE</scope>
    <source>
        <strain evidence="1">NRRL Y-64009</strain>
    </source>
</reference>
<dbReference type="PANTHER" id="PTHR43394">
    <property type="entry name" value="ATP-DEPENDENT PERMEASE MDL1, MITOCHONDRIAL"/>
    <property type="match status" value="1"/>
</dbReference>
<dbReference type="InterPro" id="IPR039421">
    <property type="entry name" value="Type_1_exporter"/>
</dbReference>
<evidence type="ECO:0000313" key="1">
    <source>
        <dbReference type="EMBL" id="KAJ8100154.1"/>
    </source>
</evidence>
<dbReference type="GO" id="GO:0015421">
    <property type="term" value="F:ABC-type oligopeptide transporter activity"/>
    <property type="evidence" value="ECO:0007669"/>
    <property type="project" value="TreeGrafter"/>
</dbReference>
<feature type="non-terminal residue" evidence="1">
    <location>
        <position position="1"/>
    </location>
</feature>
<name>A0AAD7QRJ7_9ASCO</name>
<comment type="caution">
    <text evidence="1">The sequence shown here is derived from an EMBL/GenBank/DDBJ whole genome shotgun (WGS) entry which is preliminary data.</text>
</comment>
<keyword evidence="2" id="KW-1185">Reference proteome</keyword>
<dbReference type="PANTHER" id="PTHR43394:SF1">
    <property type="entry name" value="ATP-BINDING CASSETTE SUB-FAMILY B MEMBER 10, MITOCHONDRIAL"/>
    <property type="match status" value="1"/>
</dbReference>
<evidence type="ECO:0000313" key="2">
    <source>
        <dbReference type="Proteomes" id="UP001217417"/>
    </source>
</evidence>
<dbReference type="AlphaFoldDB" id="A0AAD7QRJ7"/>
<dbReference type="SUPFAM" id="SSF52540">
    <property type="entry name" value="P-loop containing nucleoside triphosphate hydrolases"/>
    <property type="match status" value="1"/>
</dbReference>
<organism evidence="1 2">
    <name type="scientific">Lipomyces tetrasporus</name>
    <dbReference type="NCBI Taxonomy" id="54092"/>
    <lineage>
        <taxon>Eukaryota</taxon>
        <taxon>Fungi</taxon>
        <taxon>Dikarya</taxon>
        <taxon>Ascomycota</taxon>
        <taxon>Saccharomycotina</taxon>
        <taxon>Lipomycetes</taxon>
        <taxon>Lipomycetales</taxon>
        <taxon>Lipomycetaceae</taxon>
        <taxon>Lipomyces</taxon>
    </lineage>
</organism>
<dbReference type="GeneID" id="80880248"/>
<dbReference type="EMBL" id="JARPMG010000006">
    <property type="protein sequence ID" value="KAJ8100154.1"/>
    <property type="molecule type" value="Genomic_DNA"/>
</dbReference>
<accession>A0AAD7QRJ7</accession>